<dbReference type="AlphaFoldDB" id="A0A034WV94"/>
<feature type="chain" id="PRO_5044538239" evidence="1">
    <location>
        <begin position="22"/>
        <end position="108"/>
    </location>
</feature>
<evidence type="ECO:0000256" key="1">
    <source>
        <dbReference type="SAM" id="SignalP"/>
    </source>
</evidence>
<feature type="signal peptide" evidence="1">
    <location>
        <begin position="1"/>
        <end position="21"/>
    </location>
</feature>
<accession>A0A034WV94</accession>
<name>A0A034WV94_BACDO</name>
<proteinExistence type="predicted"/>
<dbReference type="Proteomes" id="UP001652620">
    <property type="component" value="Chromosome 5"/>
</dbReference>
<gene>
    <name evidence="4" type="primary">LOC105232781</name>
</gene>
<dbReference type="EMBL" id="GAKP01000715">
    <property type="protein sequence ID" value="JAC58237.1"/>
    <property type="molecule type" value="Transcribed_RNA"/>
</dbReference>
<dbReference type="GeneID" id="105232781"/>
<dbReference type="OMA" id="HIYAVPQ"/>
<reference evidence="4" key="2">
    <citation type="submission" date="2025-04" db="UniProtKB">
        <authorList>
            <consortium name="RefSeq"/>
        </authorList>
    </citation>
    <scope>IDENTIFICATION</scope>
    <source>
        <strain evidence="4">Punador</strain>
    </source>
</reference>
<dbReference type="KEGG" id="bdr:105232781"/>
<dbReference type="OrthoDB" id="8060735at2759"/>
<sequence length="108" mass="11813">MALLKCSQVLSVALLCTVIIAENAIHAVPSSKQVITSSHSHDLDSGVDSEKDDLLSSSSIGYGYYSYPYLNGGFYGGYYPYYGGIYGLGYPYYGGYYGGHHGFHGHYW</sequence>
<dbReference type="RefSeq" id="XP_011212908.1">
    <property type="nucleotide sequence ID" value="XM_011214606.3"/>
</dbReference>
<evidence type="ECO:0000313" key="2">
    <source>
        <dbReference type="EMBL" id="JAC58237.1"/>
    </source>
</evidence>
<reference evidence="2" key="1">
    <citation type="journal article" date="2014" name="BMC Genomics">
        <title>Characterizing the developmental transcriptome of the oriental fruit fly, Bactrocera dorsalis (Diptera: Tephritidae) through comparative genomic analysis with Drosophila melanogaster utilizing modENCODE datasets.</title>
        <authorList>
            <person name="Geib S.M."/>
            <person name="Calla B."/>
            <person name="Hall B."/>
            <person name="Hou S."/>
            <person name="Manoukis N.C."/>
        </authorList>
    </citation>
    <scope>NUCLEOTIDE SEQUENCE</scope>
    <source>
        <strain evidence="2">Punador</strain>
    </source>
</reference>
<keyword evidence="3" id="KW-1185">Reference proteome</keyword>
<protein>
    <submittedName>
        <fullName evidence="4">Uncharacterized protein LOC105232781</fullName>
    </submittedName>
</protein>
<organism evidence="2">
    <name type="scientific">Bactrocera dorsalis</name>
    <name type="common">Oriental fruit fly</name>
    <name type="synonym">Dacus dorsalis</name>
    <dbReference type="NCBI Taxonomy" id="27457"/>
    <lineage>
        <taxon>Eukaryota</taxon>
        <taxon>Metazoa</taxon>
        <taxon>Ecdysozoa</taxon>
        <taxon>Arthropoda</taxon>
        <taxon>Hexapoda</taxon>
        <taxon>Insecta</taxon>
        <taxon>Pterygota</taxon>
        <taxon>Neoptera</taxon>
        <taxon>Endopterygota</taxon>
        <taxon>Diptera</taxon>
        <taxon>Brachycera</taxon>
        <taxon>Muscomorpha</taxon>
        <taxon>Tephritoidea</taxon>
        <taxon>Tephritidae</taxon>
        <taxon>Bactrocera</taxon>
        <taxon>Bactrocera</taxon>
    </lineage>
</organism>
<keyword evidence="1" id="KW-0732">Signal</keyword>
<evidence type="ECO:0000313" key="3">
    <source>
        <dbReference type="Proteomes" id="UP001652620"/>
    </source>
</evidence>
<evidence type="ECO:0000313" key="4">
    <source>
        <dbReference type="RefSeq" id="XP_011212908.1"/>
    </source>
</evidence>